<keyword evidence="7 14" id="KW-0479">Metal-binding</keyword>
<dbReference type="PANTHER" id="PTHR24292">
    <property type="entry name" value="CYTOCHROME P450"/>
    <property type="match status" value="1"/>
</dbReference>
<evidence type="ECO:0000256" key="11">
    <source>
        <dbReference type="ARBA" id="ARBA00023004"/>
    </source>
</evidence>
<dbReference type="PANTHER" id="PTHR24292:SF84">
    <property type="entry name" value="CYTOCHROME P450 28A5-RELATED"/>
    <property type="match status" value="1"/>
</dbReference>
<evidence type="ECO:0000256" key="14">
    <source>
        <dbReference type="RuleBase" id="RU000461"/>
    </source>
</evidence>
<sequence>MKCSSNRFSANTIGSTSSMCSQLQQMVTLLLMATAFCAISVVGSPTQQPQQLQKKEQLELHNHHTTAIRVQQCRDGCLEKFSTKSPLCQKMPKCSMCLNECIHRDQSKATSSIRETWSLRTVSMVQHDSLVLVDVAWEQSSTPFQCLVTWEVSGGGLMGNLLTESFGVQLSLWPDTKYRVQVTCKNKTSSEVEKLRLCSPFVSVGNVWKERRTELGQLVSTKTLAENQRVQNKLRTYLIECEEPETCYDITTNTYLNQCIQETLRLFPPLATLFKICTEPITIENHMNGSKVELKPGDVIYISSYSFHHDPEFYDEPEKYWPERFDEDLGGVQRYRDMGVFLPFGEGPRMCPGMKLALMEIKIAIMELIRNFELVPSYNTRYDKKIDSDSFLLRVHGDIHLHIKPVA</sequence>
<keyword evidence="10 14" id="KW-0560">Oxidoreductase</keyword>
<evidence type="ECO:0000256" key="2">
    <source>
        <dbReference type="ARBA" id="ARBA00003690"/>
    </source>
</evidence>
<dbReference type="PRINTS" id="PR00465">
    <property type="entry name" value="EP450IV"/>
</dbReference>
<evidence type="ECO:0000256" key="13">
    <source>
        <dbReference type="ARBA" id="ARBA00023136"/>
    </source>
</evidence>
<dbReference type="InterPro" id="IPR050476">
    <property type="entry name" value="Insect_CytP450_Detox"/>
</dbReference>
<evidence type="ECO:0000256" key="9">
    <source>
        <dbReference type="ARBA" id="ARBA00022848"/>
    </source>
</evidence>
<name>A0ABM3UVG6_MUSDO</name>
<evidence type="ECO:0000256" key="5">
    <source>
        <dbReference type="ARBA" id="ARBA00010617"/>
    </source>
</evidence>
<gene>
    <name evidence="16" type="primary">LOC101890335</name>
</gene>
<dbReference type="InterPro" id="IPR001128">
    <property type="entry name" value="Cyt_P450"/>
</dbReference>
<comment type="similarity">
    <text evidence="5 14">Belongs to the cytochrome P450 family.</text>
</comment>
<protein>
    <submittedName>
        <fullName evidence="16">Cytochrome P450 3A12 isoform X3</fullName>
    </submittedName>
</protein>
<comment type="function">
    <text evidence="2">May be involved in the metabolism of insect hormones and in the breakdown of synthetic insecticides.</text>
</comment>
<keyword evidence="13" id="KW-0472">Membrane</keyword>
<evidence type="ECO:0000256" key="8">
    <source>
        <dbReference type="ARBA" id="ARBA00022824"/>
    </source>
</evidence>
<keyword evidence="8" id="KW-0256">Endoplasmic reticulum</keyword>
<dbReference type="InterPro" id="IPR017972">
    <property type="entry name" value="Cyt_P450_CS"/>
</dbReference>
<keyword evidence="12 14" id="KW-0503">Monooxygenase</keyword>
<evidence type="ECO:0000256" key="4">
    <source>
        <dbReference type="ARBA" id="ARBA00004406"/>
    </source>
</evidence>
<dbReference type="Proteomes" id="UP001652621">
    <property type="component" value="Unplaced"/>
</dbReference>
<evidence type="ECO:0000256" key="12">
    <source>
        <dbReference type="ARBA" id="ARBA00023033"/>
    </source>
</evidence>
<comment type="cofactor">
    <cofactor evidence="1">
        <name>heme</name>
        <dbReference type="ChEBI" id="CHEBI:30413"/>
    </cofactor>
</comment>
<evidence type="ECO:0000256" key="7">
    <source>
        <dbReference type="ARBA" id="ARBA00022723"/>
    </source>
</evidence>
<keyword evidence="11 14" id="KW-0408">Iron</keyword>
<evidence type="ECO:0000256" key="1">
    <source>
        <dbReference type="ARBA" id="ARBA00001971"/>
    </source>
</evidence>
<proteinExistence type="inferred from homology"/>
<dbReference type="InterPro" id="IPR002403">
    <property type="entry name" value="Cyt_P450_E_grp-IV"/>
</dbReference>
<keyword evidence="15" id="KW-1185">Reference proteome</keyword>
<dbReference type="Pfam" id="PF00067">
    <property type="entry name" value="p450"/>
    <property type="match status" value="1"/>
</dbReference>
<dbReference type="PRINTS" id="PR00385">
    <property type="entry name" value="P450"/>
</dbReference>
<keyword evidence="9" id="KW-0492">Microsome</keyword>
<dbReference type="PROSITE" id="PS00086">
    <property type="entry name" value="CYTOCHROME_P450"/>
    <property type="match status" value="1"/>
</dbReference>
<evidence type="ECO:0000256" key="10">
    <source>
        <dbReference type="ARBA" id="ARBA00023002"/>
    </source>
</evidence>
<evidence type="ECO:0000313" key="16">
    <source>
        <dbReference type="RefSeq" id="XP_058977504.1"/>
    </source>
</evidence>
<dbReference type="RefSeq" id="XP_058977504.1">
    <property type="nucleotide sequence ID" value="XM_059121521.1"/>
</dbReference>
<keyword evidence="6 14" id="KW-0349">Heme</keyword>
<comment type="subcellular location">
    <subcellularLocation>
        <location evidence="4">Endoplasmic reticulum membrane</location>
        <topology evidence="4">Peripheral membrane protein</topology>
    </subcellularLocation>
    <subcellularLocation>
        <location evidence="3">Microsome membrane</location>
        <topology evidence="3">Peripheral membrane protein</topology>
    </subcellularLocation>
</comment>
<evidence type="ECO:0000313" key="15">
    <source>
        <dbReference type="Proteomes" id="UP001652621"/>
    </source>
</evidence>
<evidence type="ECO:0000256" key="6">
    <source>
        <dbReference type="ARBA" id="ARBA00022617"/>
    </source>
</evidence>
<reference evidence="16" key="1">
    <citation type="submission" date="2025-08" db="UniProtKB">
        <authorList>
            <consortium name="RefSeq"/>
        </authorList>
    </citation>
    <scope>IDENTIFICATION</scope>
    <source>
        <strain evidence="16">Aabys</strain>
        <tissue evidence="16">Whole body</tissue>
    </source>
</reference>
<evidence type="ECO:0000256" key="3">
    <source>
        <dbReference type="ARBA" id="ARBA00004174"/>
    </source>
</evidence>
<dbReference type="InterPro" id="IPR036396">
    <property type="entry name" value="Cyt_P450_sf"/>
</dbReference>
<accession>A0ABM3UVG6</accession>
<dbReference type="SUPFAM" id="SSF48264">
    <property type="entry name" value="Cytochrome P450"/>
    <property type="match status" value="1"/>
</dbReference>
<dbReference type="GeneID" id="101890335"/>
<organism evidence="15 16">
    <name type="scientific">Musca domestica</name>
    <name type="common">House fly</name>
    <dbReference type="NCBI Taxonomy" id="7370"/>
    <lineage>
        <taxon>Eukaryota</taxon>
        <taxon>Metazoa</taxon>
        <taxon>Ecdysozoa</taxon>
        <taxon>Arthropoda</taxon>
        <taxon>Hexapoda</taxon>
        <taxon>Insecta</taxon>
        <taxon>Pterygota</taxon>
        <taxon>Neoptera</taxon>
        <taxon>Endopterygota</taxon>
        <taxon>Diptera</taxon>
        <taxon>Brachycera</taxon>
        <taxon>Muscomorpha</taxon>
        <taxon>Muscoidea</taxon>
        <taxon>Muscidae</taxon>
        <taxon>Musca</taxon>
    </lineage>
</organism>
<dbReference type="Gene3D" id="1.10.630.10">
    <property type="entry name" value="Cytochrome P450"/>
    <property type="match status" value="1"/>
</dbReference>